<protein>
    <submittedName>
        <fullName evidence="1">Uncharacterized protein</fullName>
    </submittedName>
</protein>
<evidence type="ECO:0000313" key="1">
    <source>
        <dbReference type="EMBL" id="KAI9510819.1"/>
    </source>
</evidence>
<keyword evidence="2" id="KW-1185">Reference proteome</keyword>
<organism evidence="1 2">
    <name type="scientific">Russula earlei</name>
    <dbReference type="NCBI Taxonomy" id="71964"/>
    <lineage>
        <taxon>Eukaryota</taxon>
        <taxon>Fungi</taxon>
        <taxon>Dikarya</taxon>
        <taxon>Basidiomycota</taxon>
        <taxon>Agaricomycotina</taxon>
        <taxon>Agaricomycetes</taxon>
        <taxon>Russulales</taxon>
        <taxon>Russulaceae</taxon>
        <taxon>Russula</taxon>
    </lineage>
</organism>
<reference evidence="1" key="1">
    <citation type="submission" date="2021-03" db="EMBL/GenBank/DDBJ databases">
        <title>Evolutionary priming and transition to the ectomycorrhizal habit in an iconic lineage of mushroom-forming fungi: is preadaptation a requirement?</title>
        <authorList>
            <consortium name="DOE Joint Genome Institute"/>
            <person name="Looney B.P."/>
            <person name="Miyauchi S."/>
            <person name="Morin E."/>
            <person name="Drula E."/>
            <person name="Courty P.E."/>
            <person name="Chicoki N."/>
            <person name="Fauchery L."/>
            <person name="Kohler A."/>
            <person name="Kuo A."/>
            <person name="LaButti K."/>
            <person name="Pangilinan J."/>
            <person name="Lipzen A."/>
            <person name="Riley R."/>
            <person name="Andreopoulos W."/>
            <person name="He G."/>
            <person name="Johnson J."/>
            <person name="Barry K.W."/>
            <person name="Grigoriev I.V."/>
            <person name="Nagy L."/>
            <person name="Hibbett D."/>
            <person name="Henrissat B."/>
            <person name="Matheny P.B."/>
            <person name="Labbe J."/>
            <person name="Martin A.F."/>
        </authorList>
    </citation>
    <scope>NUCLEOTIDE SEQUENCE</scope>
    <source>
        <strain evidence="1">BPL698</strain>
    </source>
</reference>
<sequence length="115" mass="12815">MYYGVGRSRAWCTGVTLALWGTLEAALVFALRSPICRPRPQYYETYKHGAVIGSRSRSWPIDLLGGVFSILSLVFKRQVDTLAAVAYALVVVRHRTTLYRVIFLVDGAFAWGAAM</sequence>
<gene>
    <name evidence="1" type="ORF">F5148DRAFT_1176036</name>
</gene>
<proteinExistence type="predicted"/>
<evidence type="ECO:0000313" key="2">
    <source>
        <dbReference type="Proteomes" id="UP001207468"/>
    </source>
</evidence>
<dbReference type="Proteomes" id="UP001207468">
    <property type="component" value="Unassembled WGS sequence"/>
</dbReference>
<dbReference type="EMBL" id="JAGFNK010000033">
    <property type="protein sequence ID" value="KAI9510819.1"/>
    <property type="molecule type" value="Genomic_DNA"/>
</dbReference>
<accession>A0ACC0UID8</accession>
<comment type="caution">
    <text evidence="1">The sequence shown here is derived from an EMBL/GenBank/DDBJ whole genome shotgun (WGS) entry which is preliminary data.</text>
</comment>
<name>A0ACC0UID8_9AGAM</name>